<dbReference type="AlphaFoldDB" id="A0A414SKM8"/>
<evidence type="ECO:0000313" key="2">
    <source>
        <dbReference type="Proteomes" id="UP000284220"/>
    </source>
</evidence>
<gene>
    <name evidence="1" type="ORF">DW272_02790</name>
</gene>
<comment type="caution">
    <text evidence="1">The sequence shown here is derived from an EMBL/GenBank/DDBJ whole genome shotgun (WGS) entry which is preliminary data.</text>
</comment>
<protein>
    <submittedName>
        <fullName evidence="1">Uncharacterized protein</fullName>
    </submittedName>
</protein>
<proteinExistence type="predicted"/>
<organism evidence="1 2">
    <name type="scientific">Blautia obeum</name>
    <dbReference type="NCBI Taxonomy" id="40520"/>
    <lineage>
        <taxon>Bacteria</taxon>
        <taxon>Bacillati</taxon>
        <taxon>Bacillota</taxon>
        <taxon>Clostridia</taxon>
        <taxon>Lachnospirales</taxon>
        <taxon>Lachnospiraceae</taxon>
        <taxon>Blautia</taxon>
    </lineage>
</organism>
<dbReference type="Proteomes" id="UP000284220">
    <property type="component" value="Unassembled WGS sequence"/>
</dbReference>
<evidence type="ECO:0000313" key="1">
    <source>
        <dbReference type="EMBL" id="RHG20150.1"/>
    </source>
</evidence>
<dbReference type="EMBL" id="QRHZ01000001">
    <property type="protein sequence ID" value="RHG20150.1"/>
    <property type="molecule type" value="Genomic_DNA"/>
</dbReference>
<reference evidence="1 2" key="1">
    <citation type="submission" date="2018-08" db="EMBL/GenBank/DDBJ databases">
        <title>A genome reference for cultivated species of the human gut microbiota.</title>
        <authorList>
            <person name="Zou Y."/>
            <person name="Xue W."/>
            <person name="Luo G."/>
        </authorList>
    </citation>
    <scope>NUCLEOTIDE SEQUENCE [LARGE SCALE GENOMIC DNA]</scope>
    <source>
        <strain evidence="1 2">AM22-9LB</strain>
    </source>
</reference>
<accession>A0A414SKM8</accession>
<dbReference type="RefSeq" id="WP_118197473.1">
    <property type="nucleotide sequence ID" value="NZ_QRHZ01000001.1"/>
</dbReference>
<name>A0A414SKM8_9FIRM</name>
<sequence length="202" mass="22851">MSEDKRYDILGRELKDGDICVGKGTGRDVIGMDVGIWCGKSIAFLGGSKRSMGDVFKVVNPSKEEIEIADKIKADLSKRKEENKKKEKTKGIPLSQLTVGGIYEDINRQLYVYLGKRKVTVTCGSRKRVEEGNCFSKIYRDIGTSKSEVMNQITWIQYYGKINIDILKTSKKLISLKETVDLTFPIKTTCSIWNEDYTLTVE</sequence>